<protein>
    <submittedName>
        <fullName evidence="1">Uncharacterized protein</fullName>
    </submittedName>
</protein>
<evidence type="ECO:0000313" key="1">
    <source>
        <dbReference type="EMBL" id="QHT06389.1"/>
    </source>
</evidence>
<organism evidence="1">
    <name type="scientific">viral metagenome</name>
    <dbReference type="NCBI Taxonomy" id="1070528"/>
    <lineage>
        <taxon>unclassified sequences</taxon>
        <taxon>metagenomes</taxon>
        <taxon>organismal metagenomes</taxon>
    </lineage>
</organism>
<reference evidence="1" key="1">
    <citation type="journal article" date="2020" name="Nature">
        <title>Giant virus diversity and host interactions through global metagenomics.</title>
        <authorList>
            <person name="Schulz F."/>
            <person name="Roux S."/>
            <person name="Paez-Espino D."/>
            <person name="Jungbluth S."/>
            <person name="Walsh D.A."/>
            <person name="Denef V.J."/>
            <person name="McMahon K.D."/>
            <person name="Konstantinidis K.T."/>
            <person name="Eloe-Fadrosh E.A."/>
            <person name="Kyrpides N.C."/>
            <person name="Woyke T."/>
        </authorList>
    </citation>
    <scope>NUCLEOTIDE SEQUENCE</scope>
    <source>
        <strain evidence="1">GVMAG-M-3300021425-30</strain>
    </source>
</reference>
<dbReference type="EMBL" id="MN739468">
    <property type="protein sequence ID" value="QHT06389.1"/>
    <property type="molecule type" value="Genomic_DNA"/>
</dbReference>
<name>A0A6C0CRS6_9ZZZZ</name>
<proteinExistence type="predicted"/>
<accession>A0A6C0CRS6</accession>
<dbReference type="AlphaFoldDB" id="A0A6C0CRS6"/>
<sequence>MQANIDSVPQINDTLARFARRPSSPHASIVNNLDYDAIPPTFKKLRGCGCCHYHSYGINEDKSQHNTYIDFCNFKPDEEDKTKCSCRCVDNANLIRFAVEKYYPEMLRDLQTA</sequence>